<keyword evidence="4" id="KW-1185">Reference proteome</keyword>
<feature type="compositionally biased region" description="Basic and acidic residues" evidence="1">
    <location>
        <begin position="62"/>
        <end position="71"/>
    </location>
</feature>
<dbReference type="SMART" id="SM00165">
    <property type="entry name" value="UBA"/>
    <property type="match status" value="1"/>
</dbReference>
<dbReference type="SUPFAM" id="SSF46934">
    <property type="entry name" value="UBA-like"/>
    <property type="match status" value="1"/>
</dbReference>
<accession>A0ABR2IXA5</accession>
<proteinExistence type="predicted"/>
<dbReference type="CDD" id="cd14270">
    <property type="entry name" value="UBA"/>
    <property type="match status" value="1"/>
</dbReference>
<reference evidence="3 4" key="1">
    <citation type="submission" date="2024-04" db="EMBL/GenBank/DDBJ databases">
        <title>Tritrichomonas musculus Genome.</title>
        <authorList>
            <person name="Alves-Ferreira E."/>
            <person name="Grigg M."/>
            <person name="Lorenzi H."/>
            <person name="Galac M."/>
        </authorList>
    </citation>
    <scope>NUCLEOTIDE SEQUENCE [LARGE SCALE GENOMIC DNA]</scope>
    <source>
        <strain evidence="3 4">EAF2021</strain>
    </source>
</reference>
<comment type="caution">
    <text evidence="3">The sequence shown here is derived from an EMBL/GenBank/DDBJ whole genome shotgun (WGS) entry which is preliminary data.</text>
</comment>
<evidence type="ECO:0000259" key="2">
    <source>
        <dbReference type="PROSITE" id="PS50030"/>
    </source>
</evidence>
<feature type="region of interest" description="Disordered" evidence="1">
    <location>
        <begin position="1"/>
        <end position="101"/>
    </location>
</feature>
<dbReference type="Proteomes" id="UP001470230">
    <property type="component" value="Unassembled WGS sequence"/>
</dbReference>
<dbReference type="Gene3D" id="1.10.8.10">
    <property type="entry name" value="DNA helicase RuvA subunit, C-terminal domain"/>
    <property type="match status" value="1"/>
</dbReference>
<dbReference type="InterPro" id="IPR015940">
    <property type="entry name" value="UBA"/>
</dbReference>
<sequence length="137" mass="14846">MSHNAPGQPPKGATTCPEAGPQAGPIDPSEGRIIDPVTHQPVHQQNTVNPPLYEIDPAEPECDAKPIHEQRQNPPPVYPANGNPVPTEAQRNAPRPPSFNSDLQKLIIMGFSRDRAENALIAADFNLSLALRKLQGR</sequence>
<organism evidence="3 4">
    <name type="scientific">Tritrichomonas musculus</name>
    <dbReference type="NCBI Taxonomy" id="1915356"/>
    <lineage>
        <taxon>Eukaryota</taxon>
        <taxon>Metamonada</taxon>
        <taxon>Parabasalia</taxon>
        <taxon>Tritrichomonadida</taxon>
        <taxon>Tritrichomonadidae</taxon>
        <taxon>Tritrichomonas</taxon>
    </lineage>
</organism>
<gene>
    <name evidence="3" type="ORF">M9Y10_008091</name>
</gene>
<evidence type="ECO:0000313" key="4">
    <source>
        <dbReference type="Proteomes" id="UP001470230"/>
    </source>
</evidence>
<dbReference type="PROSITE" id="PS50030">
    <property type="entry name" value="UBA"/>
    <property type="match status" value="1"/>
</dbReference>
<name>A0ABR2IXA5_9EUKA</name>
<feature type="domain" description="UBA" evidence="2">
    <location>
        <begin position="98"/>
        <end position="137"/>
    </location>
</feature>
<dbReference type="InterPro" id="IPR009060">
    <property type="entry name" value="UBA-like_sf"/>
</dbReference>
<evidence type="ECO:0000256" key="1">
    <source>
        <dbReference type="SAM" id="MobiDB-lite"/>
    </source>
</evidence>
<evidence type="ECO:0000313" key="3">
    <source>
        <dbReference type="EMBL" id="KAK8870214.1"/>
    </source>
</evidence>
<protein>
    <recommendedName>
        <fullName evidence="2">UBA domain-containing protein</fullName>
    </recommendedName>
</protein>
<dbReference type="EMBL" id="JAPFFF010000014">
    <property type="protein sequence ID" value="KAK8870214.1"/>
    <property type="molecule type" value="Genomic_DNA"/>
</dbReference>